<protein>
    <submittedName>
        <fullName evidence="3">Actin-like ATPase domain-containing protein</fullName>
    </submittedName>
</protein>
<evidence type="ECO:0000256" key="2">
    <source>
        <dbReference type="ARBA" id="ARBA00022840"/>
    </source>
</evidence>
<evidence type="ECO:0000256" key="1">
    <source>
        <dbReference type="ARBA" id="ARBA00022741"/>
    </source>
</evidence>
<dbReference type="KEGG" id="psco:LY89DRAFT_682524"/>
<organism evidence="3 4">
    <name type="scientific">Mollisia scopiformis</name>
    <name type="common">Conifer needle endophyte fungus</name>
    <name type="synonym">Phialocephala scopiformis</name>
    <dbReference type="NCBI Taxonomy" id="149040"/>
    <lineage>
        <taxon>Eukaryota</taxon>
        <taxon>Fungi</taxon>
        <taxon>Dikarya</taxon>
        <taxon>Ascomycota</taxon>
        <taxon>Pezizomycotina</taxon>
        <taxon>Leotiomycetes</taxon>
        <taxon>Helotiales</taxon>
        <taxon>Mollisiaceae</taxon>
        <taxon>Mollisia</taxon>
    </lineage>
</organism>
<name>A0A194XHI7_MOLSC</name>
<dbReference type="PRINTS" id="PR00301">
    <property type="entry name" value="HEATSHOCK70"/>
</dbReference>
<dbReference type="CDD" id="cd10170">
    <property type="entry name" value="ASKHA_NBD_HSP70"/>
    <property type="match status" value="1"/>
</dbReference>
<dbReference type="PANTHER" id="PTHR14187">
    <property type="entry name" value="ALPHA KINASE/ELONGATION FACTOR 2 KINASE"/>
    <property type="match status" value="1"/>
</dbReference>
<dbReference type="PANTHER" id="PTHR14187:SF81">
    <property type="entry name" value="HSP70 FAMILY PROTEIN (AFU_ORTHOLOGUE AFUA_4G14040)"/>
    <property type="match status" value="1"/>
</dbReference>
<dbReference type="GeneID" id="28824253"/>
<reference evidence="3 4" key="1">
    <citation type="submission" date="2015-10" db="EMBL/GenBank/DDBJ databases">
        <title>Full genome of DAOMC 229536 Phialocephala scopiformis, a fungal endophyte of spruce producing the potent anti-insectan compound rugulosin.</title>
        <authorList>
            <consortium name="DOE Joint Genome Institute"/>
            <person name="Walker A.K."/>
            <person name="Frasz S.L."/>
            <person name="Seifert K.A."/>
            <person name="Miller J.D."/>
            <person name="Mondo S.J."/>
            <person name="Labutti K."/>
            <person name="Lipzen A."/>
            <person name="Dockter R."/>
            <person name="Kennedy M."/>
            <person name="Grigoriev I.V."/>
            <person name="Spatafora J.W."/>
        </authorList>
    </citation>
    <scope>NUCLEOTIDE SEQUENCE [LARGE SCALE GENOMIC DNA]</scope>
    <source>
        <strain evidence="3 4">CBS 120377</strain>
    </source>
</reference>
<dbReference type="OrthoDB" id="2963168at2759"/>
<dbReference type="Pfam" id="PF00012">
    <property type="entry name" value="HSP70"/>
    <property type="match status" value="1"/>
</dbReference>
<dbReference type="InParanoid" id="A0A194XHI7"/>
<dbReference type="Proteomes" id="UP000070700">
    <property type="component" value="Unassembled WGS sequence"/>
</dbReference>
<dbReference type="Gene3D" id="3.30.420.40">
    <property type="match status" value="2"/>
</dbReference>
<keyword evidence="2" id="KW-0067">ATP-binding</keyword>
<dbReference type="STRING" id="149040.A0A194XHI7"/>
<dbReference type="RefSeq" id="XP_018073978.1">
    <property type="nucleotide sequence ID" value="XM_018214527.1"/>
</dbReference>
<dbReference type="SUPFAM" id="SSF53067">
    <property type="entry name" value="Actin-like ATPase domain"/>
    <property type="match status" value="2"/>
</dbReference>
<dbReference type="EMBL" id="KQ947410">
    <property type="protein sequence ID" value="KUJ19623.1"/>
    <property type="molecule type" value="Genomic_DNA"/>
</dbReference>
<proteinExistence type="predicted"/>
<gene>
    <name evidence="3" type="ORF">LY89DRAFT_682524</name>
</gene>
<dbReference type="Gene3D" id="3.90.640.10">
    <property type="entry name" value="Actin, Chain A, domain 4"/>
    <property type="match status" value="1"/>
</dbReference>
<dbReference type="GO" id="GO:0140662">
    <property type="term" value="F:ATP-dependent protein folding chaperone"/>
    <property type="evidence" value="ECO:0007669"/>
    <property type="project" value="InterPro"/>
</dbReference>
<evidence type="ECO:0000313" key="4">
    <source>
        <dbReference type="Proteomes" id="UP000070700"/>
    </source>
</evidence>
<dbReference type="InterPro" id="IPR043129">
    <property type="entry name" value="ATPase_NBD"/>
</dbReference>
<accession>A0A194XHI7</accession>
<keyword evidence="4" id="KW-1185">Reference proteome</keyword>
<dbReference type="GO" id="GO:0005524">
    <property type="term" value="F:ATP binding"/>
    <property type="evidence" value="ECO:0007669"/>
    <property type="project" value="UniProtKB-KW"/>
</dbReference>
<evidence type="ECO:0000313" key="3">
    <source>
        <dbReference type="EMBL" id="KUJ19623.1"/>
    </source>
</evidence>
<keyword evidence="1" id="KW-0547">Nucleotide-binding</keyword>
<dbReference type="AlphaFoldDB" id="A0A194XHI7"/>
<sequence length="599" mass="67624">MDPPAYSSVPKHSEKVWDTRLKIIVGLDYGTTNSGISYVTSDQNSADKIEVIRQWPNGPGTIGKVPSVIAYKSENVSEKLDEDQWGFNAAGYTSCQWTKLLLGKDPRTSIIQSNDFCTLPRNKTAKDVVRDYLQGLYGYLIERLQKHDDTTYNITPVQFWITVPAMWSDAAKMATIEAAQAAGFGSRAMDSIHIITEPEAAALSVLMPRVGFGTVTGFEKGPQNVLICDCGGGTVDIVTYQVALKDGRLEFKELLVGVGALCGSTFIDRNFDSWMKQKFGTAYTKLSEEERGLSSHFFRQFETTKKNFTGPAHTKRLDVWPINMNAPKSPHYDKRNFTVKLQSADMLEMFDPPINEIIKLVESQVTAASKKGDQIHQLFLVGGFGESPYLNLRMKEWCLEHDIKPSCPPSCQEAIVKGAALRGLELLTPTVRLARRHYGYSVSRAFREGVDDENDSWYSEWDGSKRCGSRVQWFLAKGDPIDNFKLKSFDMARSYYEDSGDLESTFTIYSCDQDDKPEYTTHWSMQKIGKVKFTFTDAEMMTGKTKIMKGRKMYRIHFDIEVDLFSDRGDLQFNTLVNGQKKDKAIIQFEQRFDAKGGN</sequence>
<dbReference type="InterPro" id="IPR013126">
    <property type="entry name" value="Hsp_70_fam"/>
</dbReference>